<feature type="transmembrane region" description="Helical" evidence="11">
    <location>
        <begin position="208"/>
        <end position="229"/>
    </location>
</feature>
<evidence type="ECO:0000313" key="15">
    <source>
        <dbReference type="Proteomes" id="UP000707356"/>
    </source>
</evidence>
<keyword evidence="5" id="KW-0808">Transferase</keyword>
<accession>A0A951U409</accession>
<dbReference type="PANTHER" id="PTHR45436:SF5">
    <property type="entry name" value="SENSOR HISTIDINE KINASE TRCS"/>
    <property type="match status" value="1"/>
</dbReference>
<organism evidence="14 15">
    <name type="scientific">Pegethrix bostrychoides GSE-TBD4-15B</name>
    <dbReference type="NCBI Taxonomy" id="2839662"/>
    <lineage>
        <taxon>Bacteria</taxon>
        <taxon>Bacillati</taxon>
        <taxon>Cyanobacteriota</taxon>
        <taxon>Cyanophyceae</taxon>
        <taxon>Oculatellales</taxon>
        <taxon>Oculatellaceae</taxon>
        <taxon>Pegethrix</taxon>
    </lineage>
</organism>
<protein>
    <recommendedName>
        <fullName evidence="3">histidine kinase</fullName>
        <ecNumber evidence="3">2.7.13.3</ecNumber>
    </recommendedName>
</protein>
<evidence type="ECO:0000256" key="8">
    <source>
        <dbReference type="ARBA" id="ARBA00022989"/>
    </source>
</evidence>
<dbReference type="GO" id="GO:0005886">
    <property type="term" value="C:plasma membrane"/>
    <property type="evidence" value="ECO:0007669"/>
    <property type="project" value="TreeGrafter"/>
</dbReference>
<evidence type="ECO:0000256" key="10">
    <source>
        <dbReference type="ARBA" id="ARBA00023136"/>
    </source>
</evidence>
<dbReference type="InterPro" id="IPR036890">
    <property type="entry name" value="HATPase_C_sf"/>
</dbReference>
<reference evidence="14" key="1">
    <citation type="submission" date="2021-05" db="EMBL/GenBank/DDBJ databases">
        <authorList>
            <person name="Pietrasiak N."/>
            <person name="Ward R."/>
            <person name="Stajich J.E."/>
            <person name="Kurbessoian T."/>
        </authorList>
    </citation>
    <scope>NUCLEOTIDE SEQUENCE</scope>
    <source>
        <strain evidence="14">GSE-TBD4-15B</strain>
    </source>
</reference>
<dbReference type="InterPro" id="IPR003594">
    <property type="entry name" value="HATPase_dom"/>
</dbReference>
<dbReference type="Gene3D" id="6.10.340.10">
    <property type="match status" value="1"/>
</dbReference>
<dbReference type="FunFam" id="3.30.565.10:FF:000006">
    <property type="entry name" value="Sensor histidine kinase WalK"/>
    <property type="match status" value="1"/>
</dbReference>
<proteinExistence type="predicted"/>
<evidence type="ECO:0000256" key="5">
    <source>
        <dbReference type="ARBA" id="ARBA00022679"/>
    </source>
</evidence>
<evidence type="ECO:0000259" key="13">
    <source>
        <dbReference type="PROSITE" id="PS50885"/>
    </source>
</evidence>
<evidence type="ECO:0000256" key="6">
    <source>
        <dbReference type="ARBA" id="ARBA00022692"/>
    </source>
</evidence>
<dbReference type="SMART" id="SM00304">
    <property type="entry name" value="HAMP"/>
    <property type="match status" value="1"/>
</dbReference>
<dbReference type="InterPro" id="IPR003660">
    <property type="entry name" value="HAMP_dom"/>
</dbReference>
<evidence type="ECO:0000256" key="4">
    <source>
        <dbReference type="ARBA" id="ARBA00022553"/>
    </source>
</evidence>
<dbReference type="SUPFAM" id="SSF55874">
    <property type="entry name" value="ATPase domain of HSP90 chaperone/DNA topoisomerase II/histidine kinase"/>
    <property type="match status" value="1"/>
</dbReference>
<dbReference type="SUPFAM" id="SSF158472">
    <property type="entry name" value="HAMP domain-like"/>
    <property type="match status" value="1"/>
</dbReference>
<evidence type="ECO:0000313" key="14">
    <source>
        <dbReference type="EMBL" id="MBW4465208.1"/>
    </source>
</evidence>
<dbReference type="PRINTS" id="PR00344">
    <property type="entry name" value="BCTRLSENSOR"/>
</dbReference>
<evidence type="ECO:0000256" key="9">
    <source>
        <dbReference type="ARBA" id="ARBA00023012"/>
    </source>
</evidence>
<name>A0A951U409_9CYAN</name>
<dbReference type="EC" id="2.7.13.3" evidence="3"/>
<dbReference type="Pfam" id="PF00672">
    <property type="entry name" value="HAMP"/>
    <property type="match status" value="1"/>
</dbReference>
<gene>
    <name evidence="14" type="ORF">KME07_07170</name>
</gene>
<dbReference type="FunFam" id="1.10.287.130:FF:000001">
    <property type="entry name" value="Two-component sensor histidine kinase"/>
    <property type="match status" value="1"/>
</dbReference>
<dbReference type="CDD" id="cd00082">
    <property type="entry name" value="HisKA"/>
    <property type="match status" value="1"/>
</dbReference>
<dbReference type="SUPFAM" id="SSF47384">
    <property type="entry name" value="Homodimeric domain of signal transducing histidine kinase"/>
    <property type="match status" value="1"/>
</dbReference>
<dbReference type="Pfam" id="PF00512">
    <property type="entry name" value="HisKA"/>
    <property type="match status" value="1"/>
</dbReference>
<evidence type="ECO:0000259" key="12">
    <source>
        <dbReference type="PROSITE" id="PS50109"/>
    </source>
</evidence>
<dbReference type="Gene3D" id="1.10.287.130">
    <property type="match status" value="1"/>
</dbReference>
<keyword evidence="9" id="KW-0902">Two-component regulatory system</keyword>
<keyword evidence="10 11" id="KW-0472">Membrane</keyword>
<dbReference type="GO" id="GO:0000155">
    <property type="term" value="F:phosphorelay sensor kinase activity"/>
    <property type="evidence" value="ECO:0007669"/>
    <property type="project" value="InterPro"/>
</dbReference>
<keyword evidence="8 11" id="KW-1133">Transmembrane helix</keyword>
<dbReference type="SMART" id="SM00387">
    <property type="entry name" value="HATPase_c"/>
    <property type="match status" value="1"/>
</dbReference>
<keyword evidence="7" id="KW-0418">Kinase</keyword>
<evidence type="ECO:0000256" key="11">
    <source>
        <dbReference type="SAM" id="Phobius"/>
    </source>
</evidence>
<feature type="domain" description="Histidine kinase" evidence="12">
    <location>
        <begin position="291"/>
        <end position="499"/>
    </location>
</feature>
<comment type="catalytic activity">
    <reaction evidence="1">
        <text>ATP + protein L-histidine = ADP + protein N-phospho-L-histidine.</text>
        <dbReference type="EC" id="2.7.13.3"/>
    </reaction>
</comment>
<dbReference type="CDD" id="cd06225">
    <property type="entry name" value="HAMP"/>
    <property type="match status" value="1"/>
</dbReference>
<keyword evidence="4" id="KW-0597">Phosphoprotein</keyword>
<dbReference type="Pfam" id="PF02518">
    <property type="entry name" value="HATPase_c"/>
    <property type="match status" value="1"/>
</dbReference>
<comment type="caution">
    <text evidence="14">The sequence shown here is derived from an EMBL/GenBank/DDBJ whole genome shotgun (WGS) entry which is preliminary data.</text>
</comment>
<keyword evidence="6 11" id="KW-0812">Transmembrane</keyword>
<dbReference type="PROSITE" id="PS50109">
    <property type="entry name" value="HIS_KIN"/>
    <property type="match status" value="1"/>
</dbReference>
<feature type="domain" description="HAMP" evidence="13">
    <location>
        <begin position="231"/>
        <end position="283"/>
    </location>
</feature>
<dbReference type="InterPro" id="IPR004358">
    <property type="entry name" value="Sig_transdc_His_kin-like_C"/>
</dbReference>
<reference evidence="14" key="2">
    <citation type="journal article" date="2022" name="Microbiol. Resour. Announc.">
        <title>Metagenome Sequencing to Explore Phylogenomics of Terrestrial Cyanobacteria.</title>
        <authorList>
            <person name="Ward R.D."/>
            <person name="Stajich J.E."/>
            <person name="Johansen J.R."/>
            <person name="Huntemann M."/>
            <person name="Clum A."/>
            <person name="Foster B."/>
            <person name="Foster B."/>
            <person name="Roux S."/>
            <person name="Palaniappan K."/>
            <person name="Varghese N."/>
            <person name="Mukherjee S."/>
            <person name="Reddy T.B.K."/>
            <person name="Daum C."/>
            <person name="Copeland A."/>
            <person name="Chen I.A."/>
            <person name="Ivanova N.N."/>
            <person name="Kyrpides N.C."/>
            <person name="Shapiro N."/>
            <person name="Eloe-Fadrosh E.A."/>
            <person name="Pietrasiak N."/>
        </authorList>
    </citation>
    <scope>NUCLEOTIDE SEQUENCE</scope>
    <source>
        <strain evidence="14">GSE-TBD4-15B</strain>
    </source>
</reference>
<sequence length="512" mass="57116">MPDQRQEFSTSTVSVQAQDIDYNLNQLDVPRGWWYQVWKQTRTRIVLIYLLLMAGVTAASIPLFTALFLYNVDQRVKSDLYAEMQSFQRTFAAWKSSPDYDGNLEQFVSKVLGDIAPEDDNSLIFYINGEYYKSNPRKLPPELAAGSESEASWIKVTQLSEGRLPSTDPQIEGIIYLAQPLEIAGEQRGLFVAAHTTGSERQEALDGIAIFVPIVIGIFLIGSGLAWLATGRLLRPVHQLATTARSISETDLSQRLTLSGSGELVELANTFNGMMNRLQEAFMSQRNFINDAGHELRTPITIIQGHLELLDDVPPEMTETLEIIQDELDRMARLVNDMILLAKSERPDFLQLETVEITPFVEELLQKAQTLAERNWQLKQQGQGVVVADRQRLTGALLNLLNNAAQHTQPQALIELGAAVQAQQVRFWVRDMGTGIALSDQSRIFKRFARATNSRRRSDGSGLGLAIVQAIAEAHGGQVHLASKPGYGSTFTLILPLDSPKERPPHDTYSDR</sequence>
<dbReference type="CDD" id="cd00075">
    <property type="entry name" value="HATPase"/>
    <property type="match status" value="1"/>
</dbReference>
<dbReference type="InterPro" id="IPR003661">
    <property type="entry name" value="HisK_dim/P_dom"/>
</dbReference>
<dbReference type="PROSITE" id="PS50885">
    <property type="entry name" value="HAMP"/>
    <property type="match status" value="1"/>
</dbReference>
<dbReference type="PANTHER" id="PTHR45436">
    <property type="entry name" value="SENSOR HISTIDINE KINASE YKOH"/>
    <property type="match status" value="1"/>
</dbReference>
<feature type="transmembrane region" description="Helical" evidence="11">
    <location>
        <begin position="46"/>
        <end position="70"/>
    </location>
</feature>
<evidence type="ECO:0000256" key="7">
    <source>
        <dbReference type="ARBA" id="ARBA00022777"/>
    </source>
</evidence>
<dbReference type="InterPro" id="IPR005467">
    <property type="entry name" value="His_kinase_dom"/>
</dbReference>
<evidence type="ECO:0000256" key="1">
    <source>
        <dbReference type="ARBA" id="ARBA00000085"/>
    </source>
</evidence>
<comment type="subcellular location">
    <subcellularLocation>
        <location evidence="2">Membrane</location>
    </subcellularLocation>
</comment>
<evidence type="ECO:0000256" key="3">
    <source>
        <dbReference type="ARBA" id="ARBA00012438"/>
    </source>
</evidence>
<evidence type="ECO:0000256" key="2">
    <source>
        <dbReference type="ARBA" id="ARBA00004370"/>
    </source>
</evidence>
<dbReference type="SMART" id="SM00388">
    <property type="entry name" value="HisKA"/>
    <property type="match status" value="1"/>
</dbReference>
<dbReference type="InterPro" id="IPR036097">
    <property type="entry name" value="HisK_dim/P_sf"/>
</dbReference>
<dbReference type="InterPro" id="IPR050428">
    <property type="entry name" value="TCS_sensor_his_kinase"/>
</dbReference>
<dbReference type="Proteomes" id="UP000707356">
    <property type="component" value="Unassembled WGS sequence"/>
</dbReference>
<dbReference type="Gene3D" id="3.30.565.10">
    <property type="entry name" value="Histidine kinase-like ATPase, C-terminal domain"/>
    <property type="match status" value="1"/>
</dbReference>
<dbReference type="EMBL" id="JAHHHV010000034">
    <property type="protein sequence ID" value="MBW4465208.1"/>
    <property type="molecule type" value="Genomic_DNA"/>
</dbReference>
<dbReference type="AlphaFoldDB" id="A0A951U409"/>